<organism evidence="1 2">
    <name type="scientific">Coregonus suidteri</name>
    <dbReference type="NCBI Taxonomy" id="861788"/>
    <lineage>
        <taxon>Eukaryota</taxon>
        <taxon>Metazoa</taxon>
        <taxon>Chordata</taxon>
        <taxon>Craniata</taxon>
        <taxon>Vertebrata</taxon>
        <taxon>Euteleostomi</taxon>
        <taxon>Actinopterygii</taxon>
        <taxon>Neopterygii</taxon>
        <taxon>Teleostei</taxon>
        <taxon>Protacanthopterygii</taxon>
        <taxon>Salmoniformes</taxon>
        <taxon>Salmonidae</taxon>
        <taxon>Coregoninae</taxon>
        <taxon>Coregonus</taxon>
    </lineage>
</organism>
<comment type="caution">
    <text evidence="1">The sequence shown here is derived from an EMBL/GenBank/DDBJ whole genome shotgun (WGS) entry which is preliminary data.</text>
</comment>
<gene>
    <name evidence="1" type="ORF">J4Q44_G00301740</name>
</gene>
<dbReference type="Proteomes" id="UP001356427">
    <property type="component" value="Unassembled WGS sequence"/>
</dbReference>
<dbReference type="EMBL" id="JAGTTL010000029">
    <property type="protein sequence ID" value="KAK6298664.1"/>
    <property type="molecule type" value="Genomic_DNA"/>
</dbReference>
<sequence length="71" mass="8352">MPQAYSDSVFKVLRWHYYRGLSCTEQFNDLSMAQQNIGFSLLLPSLSWYFLYQLFLKETNCPLSLFKTPAC</sequence>
<keyword evidence="2" id="KW-1185">Reference proteome</keyword>
<name>A0AAN8L0H4_9TELE</name>
<reference evidence="1 2" key="1">
    <citation type="submission" date="2021-04" db="EMBL/GenBank/DDBJ databases">
        <authorList>
            <person name="De Guttry C."/>
            <person name="Zahm M."/>
            <person name="Klopp C."/>
            <person name="Cabau C."/>
            <person name="Louis A."/>
            <person name="Berthelot C."/>
            <person name="Parey E."/>
            <person name="Roest Crollius H."/>
            <person name="Montfort J."/>
            <person name="Robinson-Rechavi M."/>
            <person name="Bucao C."/>
            <person name="Bouchez O."/>
            <person name="Gislard M."/>
            <person name="Lluch J."/>
            <person name="Milhes M."/>
            <person name="Lampietro C."/>
            <person name="Lopez Roques C."/>
            <person name="Donnadieu C."/>
            <person name="Braasch I."/>
            <person name="Desvignes T."/>
            <person name="Postlethwait J."/>
            <person name="Bobe J."/>
            <person name="Wedekind C."/>
            <person name="Guiguen Y."/>
        </authorList>
    </citation>
    <scope>NUCLEOTIDE SEQUENCE [LARGE SCALE GENOMIC DNA]</scope>
    <source>
        <strain evidence="1">Cs_M1</strain>
        <tissue evidence="1">Blood</tissue>
    </source>
</reference>
<evidence type="ECO:0000313" key="2">
    <source>
        <dbReference type="Proteomes" id="UP001356427"/>
    </source>
</evidence>
<proteinExistence type="predicted"/>
<dbReference type="AlphaFoldDB" id="A0AAN8L0H4"/>
<accession>A0AAN8L0H4</accession>
<protein>
    <submittedName>
        <fullName evidence="1">Uncharacterized protein</fullName>
    </submittedName>
</protein>
<evidence type="ECO:0000313" key="1">
    <source>
        <dbReference type="EMBL" id="KAK6298664.1"/>
    </source>
</evidence>